<sequence>MVGGTAVRADDILTPRTEGRTRASVATLLPVGTGDRTRMATAGDEPFEIALNPMPGRLLHDQLRALRDEHGPIAPVRFYGMASFVILDYDELRAFFTAQEEFPGGEVYKHQLESTIGPTFISMDGTDHDVYRQLVTPAFRSRATTRFVDSQLTPLAHQLLDGIVSSGEGDLIAGFADRLPFWAISRKLGLPDGYEDRQRGWAHALLSELSDPEGAKVASAELTELIAPVIADRRSNPGDDVISQLVANEYNGRHLTDAEILSHVRLLFAVGATTTSDALSNLLWTLLHRPELLRRLRAEPESRPSAVRELLRWEPPVPLLPRMARNGGVIAGVEVPPMSIVLGGIASANRDPARFADPDVFDIDRPDADVLTFGFGSKFCPGSHLAKLQLLAALEVVLDRLPELRLLDDEPGPEPSGCNLRSVASLRCAWAVA</sequence>
<organism evidence="2">
    <name type="scientific">freshwater metagenome</name>
    <dbReference type="NCBI Taxonomy" id="449393"/>
    <lineage>
        <taxon>unclassified sequences</taxon>
        <taxon>metagenomes</taxon>
        <taxon>ecological metagenomes</taxon>
    </lineage>
</organism>
<dbReference type="PROSITE" id="PS00086">
    <property type="entry name" value="CYTOCHROME_P450"/>
    <property type="match status" value="1"/>
</dbReference>
<comment type="similarity">
    <text evidence="1">Belongs to the cytochrome P450 family.</text>
</comment>
<protein>
    <submittedName>
        <fullName evidence="2">Unannotated protein</fullName>
    </submittedName>
</protein>
<dbReference type="AlphaFoldDB" id="A0A6J6HG02"/>
<dbReference type="Pfam" id="PF00067">
    <property type="entry name" value="p450"/>
    <property type="match status" value="2"/>
</dbReference>
<dbReference type="SUPFAM" id="SSF48264">
    <property type="entry name" value="Cytochrome P450"/>
    <property type="match status" value="1"/>
</dbReference>
<dbReference type="GO" id="GO:0005506">
    <property type="term" value="F:iron ion binding"/>
    <property type="evidence" value="ECO:0007669"/>
    <property type="project" value="InterPro"/>
</dbReference>
<dbReference type="GO" id="GO:0020037">
    <property type="term" value="F:heme binding"/>
    <property type="evidence" value="ECO:0007669"/>
    <property type="project" value="InterPro"/>
</dbReference>
<proteinExistence type="inferred from homology"/>
<evidence type="ECO:0000313" key="2">
    <source>
        <dbReference type="EMBL" id="CAB4611473.1"/>
    </source>
</evidence>
<dbReference type="GO" id="GO:0004497">
    <property type="term" value="F:monooxygenase activity"/>
    <property type="evidence" value="ECO:0007669"/>
    <property type="project" value="InterPro"/>
</dbReference>
<dbReference type="GO" id="GO:0016705">
    <property type="term" value="F:oxidoreductase activity, acting on paired donors, with incorporation or reduction of molecular oxygen"/>
    <property type="evidence" value="ECO:0007669"/>
    <property type="project" value="InterPro"/>
</dbReference>
<dbReference type="PANTHER" id="PTHR46696:SF3">
    <property type="entry name" value="PULCHERRIMINIC ACID SYNTHASE"/>
    <property type="match status" value="1"/>
</dbReference>
<accession>A0A6J6HG02</accession>
<dbReference type="InterPro" id="IPR002397">
    <property type="entry name" value="Cyt_P450_B"/>
</dbReference>
<dbReference type="InterPro" id="IPR017972">
    <property type="entry name" value="Cyt_P450_CS"/>
</dbReference>
<dbReference type="PRINTS" id="PR00359">
    <property type="entry name" value="BP450"/>
</dbReference>
<reference evidence="2" key="1">
    <citation type="submission" date="2020-05" db="EMBL/GenBank/DDBJ databases">
        <authorList>
            <person name="Chiriac C."/>
            <person name="Salcher M."/>
            <person name="Ghai R."/>
            <person name="Kavagutti S V."/>
        </authorList>
    </citation>
    <scope>NUCLEOTIDE SEQUENCE</scope>
</reference>
<dbReference type="PRINTS" id="PR00385">
    <property type="entry name" value="P450"/>
</dbReference>
<dbReference type="InterPro" id="IPR001128">
    <property type="entry name" value="Cyt_P450"/>
</dbReference>
<evidence type="ECO:0000256" key="1">
    <source>
        <dbReference type="ARBA" id="ARBA00010617"/>
    </source>
</evidence>
<gene>
    <name evidence="2" type="ORF">UFOPK1835_01119</name>
</gene>
<dbReference type="InterPro" id="IPR036396">
    <property type="entry name" value="Cyt_P450_sf"/>
</dbReference>
<name>A0A6J6HG02_9ZZZZ</name>
<dbReference type="Gene3D" id="1.10.630.10">
    <property type="entry name" value="Cytochrome P450"/>
    <property type="match status" value="1"/>
</dbReference>
<dbReference type="PANTHER" id="PTHR46696">
    <property type="entry name" value="P450, PUTATIVE (EUROFUNG)-RELATED"/>
    <property type="match status" value="1"/>
</dbReference>
<dbReference type="EMBL" id="CAEZUP010000044">
    <property type="protein sequence ID" value="CAB4611473.1"/>
    <property type="molecule type" value="Genomic_DNA"/>
</dbReference>